<accession>A0A7V0T7Y3</accession>
<dbReference type="Proteomes" id="UP000885672">
    <property type="component" value="Unassembled WGS sequence"/>
</dbReference>
<keyword evidence="3 4" id="KW-0472">Membrane</keyword>
<name>A0A7V0T7Y3_UNCW3</name>
<feature type="transmembrane region" description="Helical" evidence="4">
    <location>
        <begin position="12"/>
        <end position="33"/>
    </location>
</feature>
<feature type="non-terminal residue" evidence="6">
    <location>
        <position position="1"/>
    </location>
</feature>
<proteinExistence type="predicted"/>
<evidence type="ECO:0000256" key="3">
    <source>
        <dbReference type="ARBA" id="ARBA00023136"/>
    </source>
</evidence>
<protein>
    <submittedName>
        <fullName evidence="6">MFS transporter</fullName>
    </submittedName>
</protein>
<dbReference type="PROSITE" id="PS50850">
    <property type="entry name" value="MFS"/>
    <property type="match status" value="1"/>
</dbReference>
<keyword evidence="1 4" id="KW-0812">Transmembrane</keyword>
<dbReference type="SUPFAM" id="SSF103473">
    <property type="entry name" value="MFS general substrate transporter"/>
    <property type="match status" value="1"/>
</dbReference>
<dbReference type="AlphaFoldDB" id="A0A7V0T7Y3"/>
<evidence type="ECO:0000256" key="1">
    <source>
        <dbReference type="ARBA" id="ARBA00022692"/>
    </source>
</evidence>
<evidence type="ECO:0000256" key="2">
    <source>
        <dbReference type="ARBA" id="ARBA00022989"/>
    </source>
</evidence>
<dbReference type="InterPro" id="IPR036259">
    <property type="entry name" value="MFS_trans_sf"/>
</dbReference>
<organism evidence="6">
    <name type="scientific">candidate division WOR-3 bacterium</name>
    <dbReference type="NCBI Taxonomy" id="2052148"/>
    <lineage>
        <taxon>Bacteria</taxon>
        <taxon>Bacteria division WOR-3</taxon>
    </lineage>
</organism>
<evidence type="ECO:0000313" key="6">
    <source>
        <dbReference type="EMBL" id="HDR00526.1"/>
    </source>
</evidence>
<gene>
    <name evidence="6" type="ORF">ENN51_09635</name>
</gene>
<feature type="transmembrane region" description="Helical" evidence="4">
    <location>
        <begin position="39"/>
        <end position="60"/>
    </location>
</feature>
<dbReference type="EMBL" id="DSBX01000369">
    <property type="protein sequence ID" value="HDR00526.1"/>
    <property type="molecule type" value="Genomic_DNA"/>
</dbReference>
<keyword evidence="2 4" id="KW-1133">Transmembrane helix</keyword>
<evidence type="ECO:0000259" key="5">
    <source>
        <dbReference type="PROSITE" id="PS50850"/>
    </source>
</evidence>
<evidence type="ECO:0000256" key="4">
    <source>
        <dbReference type="SAM" id="Phobius"/>
    </source>
</evidence>
<comment type="caution">
    <text evidence="6">The sequence shown here is derived from an EMBL/GenBank/DDBJ whole genome shotgun (WGS) entry which is preliminary data.</text>
</comment>
<dbReference type="GO" id="GO:0022857">
    <property type="term" value="F:transmembrane transporter activity"/>
    <property type="evidence" value="ECO:0007669"/>
    <property type="project" value="InterPro"/>
</dbReference>
<reference evidence="6" key="1">
    <citation type="journal article" date="2020" name="mSystems">
        <title>Genome- and Community-Level Interaction Insights into Carbon Utilization and Element Cycling Functions of Hydrothermarchaeota in Hydrothermal Sediment.</title>
        <authorList>
            <person name="Zhou Z."/>
            <person name="Liu Y."/>
            <person name="Xu W."/>
            <person name="Pan J."/>
            <person name="Luo Z.H."/>
            <person name="Li M."/>
        </authorList>
    </citation>
    <scope>NUCLEOTIDE SEQUENCE [LARGE SCALE GENOMIC DNA]</scope>
    <source>
        <strain evidence="6">SpSt-1182</strain>
    </source>
</reference>
<sequence>DLAPQEFRGRVMSVFALSFSGVYPFGSFLSGAIAQRFGAPVSALVGGCVVLVSLVVVNFLHPGLRRL</sequence>
<feature type="domain" description="Major facilitator superfamily (MFS) profile" evidence="5">
    <location>
        <begin position="1"/>
        <end position="67"/>
    </location>
</feature>
<dbReference type="InterPro" id="IPR020846">
    <property type="entry name" value="MFS_dom"/>
</dbReference>
<dbReference type="Gene3D" id="1.20.1250.20">
    <property type="entry name" value="MFS general substrate transporter like domains"/>
    <property type="match status" value="1"/>
</dbReference>